<dbReference type="Proteomes" id="UP000001542">
    <property type="component" value="Unassembled WGS sequence"/>
</dbReference>
<dbReference type="Gene3D" id="3.30.710.10">
    <property type="entry name" value="Potassium Channel Kv1.1, Chain A"/>
    <property type="match status" value="1"/>
</dbReference>
<dbReference type="SMR" id="A2E2L3"/>
<proteinExistence type="predicted"/>
<reference evidence="2" key="1">
    <citation type="submission" date="2006-10" db="EMBL/GenBank/DDBJ databases">
        <authorList>
            <person name="Amadeo P."/>
            <person name="Zhao Q."/>
            <person name="Wortman J."/>
            <person name="Fraser-Liggett C."/>
            <person name="Carlton J."/>
        </authorList>
    </citation>
    <scope>NUCLEOTIDE SEQUENCE</scope>
    <source>
        <strain evidence="2">G3</strain>
    </source>
</reference>
<gene>
    <name evidence="2" type="ORF">TVAG_212230</name>
</gene>
<feature type="domain" description="BTB" evidence="1">
    <location>
        <begin position="21"/>
        <end position="91"/>
    </location>
</feature>
<dbReference type="EMBL" id="DS113291">
    <property type="protein sequence ID" value="EAY13041.1"/>
    <property type="molecule type" value="Genomic_DNA"/>
</dbReference>
<name>A2E2L3_TRIV3</name>
<evidence type="ECO:0000313" key="3">
    <source>
        <dbReference type="Proteomes" id="UP000001542"/>
    </source>
</evidence>
<dbReference type="InterPro" id="IPR011333">
    <property type="entry name" value="SKP1/BTB/POZ_sf"/>
</dbReference>
<organism evidence="2 3">
    <name type="scientific">Trichomonas vaginalis (strain ATCC PRA-98 / G3)</name>
    <dbReference type="NCBI Taxonomy" id="412133"/>
    <lineage>
        <taxon>Eukaryota</taxon>
        <taxon>Metamonada</taxon>
        <taxon>Parabasalia</taxon>
        <taxon>Trichomonadida</taxon>
        <taxon>Trichomonadidae</taxon>
        <taxon>Trichomonas</taxon>
    </lineage>
</organism>
<reference evidence="2" key="2">
    <citation type="journal article" date="2007" name="Science">
        <title>Draft genome sequence of the sexually transmitted pathogen Trichomonas vaginalis.</title>
        <authorList>
            <person name="Carlton J.M."/>
            <person name="Hirt R.P."/>
            <person name="Silva J.C."/>
            <person name="Delcher A.L."/>
            <person name="Schatz M."/>
            <person name="Zhao Q."/>
            <person name="Wortman J.R."/>
            <person name="Bidwell S.L."/>
            <person name="Alsmark U.C.M."/>
            <person name="Besteiro S."/>
            <person name="Sicheritz-Ponten T."/>
            <person name="Noel C.J."/>
            <person name="Dacks J.B."/>
            <person name="Foster P.G."/>
            <person name="Simillion C."/>
            <person name="Van de Peer Y."/>
            <person name="Miranda-Saavedra D."/>
            <person name="Barton G.J."/>
            <person name="Westrop G.D."/>
            <person name="Mueller S."/>
            <person name="Dessi D."/>
            <person name="Fiori P.L."/>
            <person name="Ren Q."/>
            <person name="Paulsen I."/>
            <person name="Zhang H."/>
            <person name="Bastida-Corcuera F.D."/>
            <person name="Simoes-Barbosa A."/>
            <person name="Brown M.T."/>
            <person name="Hayes R.D."/>
            <person name="Mukherjee M."/>
            <person name="Okumura C.Y."/>
            <person name="Schneider R."/>
            <person name="Smith A.J."/>
            <person name="Vanacova S."/>
            <person name="Villalvazo M."/>
            <person name="Haas B.J."/>
            <person name="Pertea M."/>
            <person name="Feldblyum T.V."/>
            <person name="Utterback T.R."/>
            <person name="Shu C.L."/>
            <person name="Osoegawa K."/>
            <person name="de Jong P.J."/>
            <person name="Hrdy I."/>
            <person name="Horvathova L."/>
            <person name="Zubacova Z."/>
            <person name="Dolezal P."/>
            <person name="Malik S.B."/>
            <person name="Logsdon J.M. Jr."/>
            <person name="Henze K."/>
            <person name="Gupta A."/>
            <person name="Wang C.C."/>
            <person name="Dunne R.L."/>
            <person name="Upcroft J.A."/>
            <person name="Upcroft P."/>
            <person name="White O."/>
            <person name="Salzberg S.L."/>
            <person name="Tang P."/>
            <person name="Chiu C.-H."/>
            <person name="Lee Y.-S."/>
            <person name="Embley T.M."/>
            <person name="Coombs G.H."/>
            <person name="Mottram J.C."/>
            <person name="Tachezy J."/>
            <person name="Fraser-Liggett C.M."/>
            <person name="Johnson P.J."/>
        </authorList>
    </citation>
    <scope>NUCLEOTIDE SEQUENCE [LARGE SCALE GENOMIC DNA]</scope>
    <source>
        <strain evidence="2">G3</strain>
    </source>
</reference>
<dbReference type="KEGG" id="tva:4771014"/>
<dbReference type="PROSITE" id="PS50097">
    <property type="entry name" value="BTB"/>
    <property type="match status" value="1"/>
</dbReference>
<dbReference type="CDD" id="cd18186">
    <property type="entry name" value="BTB_POZ_ZBTB_KLHL-like"/>
    <property type="match status" value="1"/>
</dbReference>
<dbReference type="RefSeq" id="XP_001325264.1">
    <property type="nucleotide sequence ID" value="XM_001325229.1"/>
</dbReference>
<evidence type="ECO:0000313" key="2">
    <source>
        <dbReference type="EMBL" id="EAY13041.1"/>
    </source>
</evidence>
<accession>A2E2L3</accession>
<sequence length="471" mass="54573">MTTLQIRIPFNPTLDTMKEFQDVVLVSPYHKVEYKANRLKLAQLSPYFRRKFNEIKPEPGNVLRFQLEKDPKNATQVVLDGFQTFKLTINPDIAPALLCVSSIYELPHYCQFAIEVIQKAIVANSPYKTISRYLSEFQEYGIVEHVDKLIPYFAQYLIDAIARPEIADHSLDELLDLITDGRVLSKLILYIIKERNFKLATSAILKTFDTFYDKHPNMSADEKESFMDNEIINWDQPDTFQYLTKFKCLWLGYKKARENFKKIFVNRRKIINEFKPDESNPKQMVKRWYALSLIKDIHESDPSQDNENYNTIKFITTLGGVAKQLDPEKFGLINPDPKVIPCGDQILDDNYKHSNIFMKNEKIFCAIGNDKHAVVDFGSEVYASSIVLDFEIAARIRKIGDISQYFPHPKSVEITFFSGQKQTHSQKYDVKSRIFTIKQVNRAFTKIVISPSNKAATFKLKNVEIVGHFTN</sequence>
<dbReference type="AlphaFoldDB" id="A2E2L3"/>
<dbReference type="VEuPathDB" id="TrichDB:TVAG_212230"/>
<evidence type="ECO:0000259" key="1">
    <source>
        <dbReference type="PROSITE" id="PS50097"/>
    </source>
</evidence>
<dbReference type="VEuPathDB" id="TrichDB:TVAGG3_0166000"/>
<dbReference type="InParanoid" id="A2E2L3"/>
<protein>
    <recommendedName>
        <fullName evidence="1">BTB domain-containing protein</fullName>
    </recommendedName>
</protein>
<dbReference type="SUPFAM" id="SSF54695">
    <property type="entry name" value="POZ domain"/>
    <property type="match status" value="1"/>
</dbReference>
<dbReference type="InterPro" id="IPR000210">
    <property type="entry name" value="BTB/POZ_dom"/>
</dbReference>
<keyword evidence="3" id="KW-1185">Reference proteome</keyword>